<dbReference type="AlphaFoldDB" id="A0A7R9E247"/>
<gene>
    <name evidence="2" type="ORF">TMSB3V08_LOCUS2925</name>
</gene>
<name>A0A7R9E247_9NEOP</name>
<evidence type="ECO:0000313" key="2">
    <source>
        <dbReference type="EMBL" id="CAD7426029.1"/>
    </source>
</evidence>
<organism evidence="2">
    <name type="scientific">Timema monikensis</name>
    <dbReference type="NCBI Taxonomy" id="170555"/>
    <lineage>
        <taxon>Eukaryota</taxon>
        <taxon>Metazoa</taxon>
        <taxon>Ecdysozoa</taxon>
        <taxon>Arthropoda</taxon>
        <taxon>Hexapoda</taxon>
        <taxon>Insecta</taxon>
        <taxon>Pterygota</taxon>
        <taxon>Neoptera</taxon>
        <taxon>Polyneoptera</taxon>
        <taxon>Phasmatodea</taxon>
        <taxon>Timematodea</taxon>
        <taxon>Timematoidea</taxon>
        <taxon>Timematidae</taxon>
        <taxon>Timema</taxon>
    </lineage>
</organism>
<proteinExistence type="predicted"/>
<evidence type="ECO:0000256" key="1">
    <source>
        <dbReference type="SAM" id="MobiDB-lite"/>
    </source>
</evidence>
<reference evidence="2" key="1">
    <citation type="submission" date="2020-11" db="EMBL/GenBank/DDBJ databases">
        <authorList>
            <person name="Tran Van P."/>
        </authorList>
    </citation>
    <scope>NUCLEOTIDE SEQUENCE</scope>
</reference>
<sequence>MAQNVSLTTRLDKMGVFVCAPTDAGLREGVRKRVRLGQAQIDPQRRAEIRMQHVWQGVQEAGPPVSKPDCKLTGTLKHGN</sequence>
<accession>A0A7R9E247</accession>
<protein>
    <submittedName>
        <fullName evidence="2">Uncharacterized protein</fullName>
    </submittedName>
</protein>
<dbReference type="EMBL" id="OB793089">
    <property type="protein sequence ID" value="CAD7426029.1"/>
    <property type="molecule type" value="Genomic_DNA"/>
</dbReference>
<feature type="region of interest" description="Disordered" evidence="1">
    <location>
        <begin position="60"/>
        <end position="80"/>
    </location>
</feature>